<keyword evidence="1" id="KW-1133">Transmembrane helix</keyword>
<name>A0A2M8IXG9_9RHOB</name>
<protein>
    <recommendedName>
        <fullName evidence="3">Ice-binding protein C-terminal domain-containing protein</fullName>
    </recommendedName>
</protein>
<gene>
    <name evidence="4" type="ORF">CVM52_18275</name>
</gene>
<accession>A0A2M8IXG9</accession>
<organism evidence="4 5">
    <name type="scientific">Pseudooceanicola lipolyticus</name>
    <dbReference type="NCBI Taxonomy" id="2029104"/>
    <lineage>
        <taxon>Bacteria</taxon>
        <taxon>Pseudomonadati</taxon>
        <taxon>Pseudomonadota</taxon>
        <taxon>Alphaproteobacteria</taxon>
        <taxon>Rhodobacterales</taxon>
        <taxon>Paracoccaceae</taxon>
        <taxon>Pseudooceanicola</taxon>
    </lineage>
</organism>
<feature type="signal peptide" evidence="2">
    <location>
        <begin position="1"/>
        <end position="21"/>
    </location>
</feature>
<dbReference type="EMBL" id="PGTB01000106">
    <property type="protein sequence ID" value="PJE35231.1"/>
    <property type="molecule type" value="Genomic_DNA"/>
</dbReference>
<dbReference type="AlphaFoldDB" id="A0A2M8IXG9"/>
<feature type="transmembrane region" description="Helical" evidence="1">
    <location>
        <begin position="95"/>
        <end position="115"/>
    </location>
</feature>
<proteinExistence type="predicted"/>
<reference evidence="4 5" key="1">
    <citation type="journal article" date="2018" name="Int. J. Syst. Evol. Microbiol.">
        <title>Pseudooceanicola lipolyticus sp. nov., a marine alphaproteobacterium, reclassification of Oceanicola flagellatus as Pseudooceanicola flagellatus comb. nov. and emended description of the genus Pseudooceanicola.</title>
        <authorList>
            <person name="Huang M.-M."/>
            <person name="Guo L.-L."/>
            <person name="Wu Y.-H."/>
            <person name="Lai Q.-L."/>
            <person name="Shao Z.-Z."/>
            <person name="Wang C.-S."/>
            <person name="Wu M."/>
            <person name="Xu X.-W."/>
        </authorList>
    </citation>
    <scope>NUCLEOTIDE SEQUENCE [LARGE SCALE GENOMIC DNA]</scope>
    <source>
        <strain evidence="4 5">157</strain>
    </source>
</reference>
<evidence type="ECO:0000259" key="3">
    <source>
        <dbReference type="Pfam" id="PF07589"/>
    </source>
</evidence>
<sequence length="121" mass="13286">MKHKLILATVLAVGLSSPAAASHFGGWGNFGSGPQISIQQGPFLSFLKDKKLVFTQKKKDRIISFFEKKKDGKRHWKKRYSKCKSDCQPPTTTPVPVPASLPLAAAGLGLLGWIGRRRKKA</sequence>
<keyword evidence="1" id="KW-0472">Membrane</keyword>
<evidence type="ECO:0000256" key="1">
    <source>
        <dbReference type="SAM" id="Phobius"/>
    </source>
</evidence>
<dbReference type="InterPro" id="IPR013424">
    <property type="entry name" value="Ice-binding_C"/>
</dbReference>
<feature type="chain" id="PRO_5014986747" description="Ice-binding protein C-terminal domain-containing protein" evidence="2">
    <location>
        <begin position="22"/>
        <end position="121"/>
    </location>
</feature>
<keyword evidence="1" id="KW-0812">Transmembrane</keyword>
<keyword evidence="5" id="KW-1185">Reference proteome</keyword>
<comment type="caution">
    <text evidence="4">The sequence shown here is derived from an EMBL/GenBank/DDBJ whole genome shotgun (WGS) entry which is preliminary data.</text>
</comment>
<evidence type="ECO:0000313" key="4">
    <source>
        <dbReference type="EMBL" id="PJE35231.1"/>
    </source>
</evidence>
<dbReference type="RefSeq" id="WP_100163877.1">
    <property type="nucleotide sequence ID" value="NZ_PGTB01000106.1"/>
</dbReference>
<evidence type="ECO:0000313" key="5">
    <source>
        <dbReference type="Proteomes" id="UP000231553"/>
    </source>
</evidence>
<dbReference type="Proteomes" id="UP000231553">
    <property type="component" value="Unassembled WGS sequence"/>
</dbReference>
<dbReference type="Pfam" id="PF07589">
    <property type="entry name" value="PEP-CTERM"/>
    <property type="match status" value="1"/>
</dbReference>
<evidence type="ECO:0000256" key="2">
    <source>
        <dbReference type="SAM" id="SignalP"/>
    </source>
</evidence>
<keyword evidence="2" id="KW-0732">Signal</keyword>
<feature type="domain" description="Ice-binding protein C-terminal" evidence="3">
    <location>
        <begin position="94"/>
        <end position="118"/>
    </location>
</feature>